<keyword evidence="6" id="KW-0813">Transport</keyword>
<dbReference type="Pfam" id="PF00083">
    <property type="entry name" value="Sugar_tr"/>
    <property type="match status" value="1"/>
</dbReference>
<dbReference type="CTD" id="44268"/>
<dbReference type="SUPFAM" id="SSF103473">
    <property type="entry name" value="MFS general substrate transporter"/>
    <property type="match status" value="1"/>
</dbReference>
<dbReference type="RefSeq" id="XP_030387634.1">
    <property type="nucleotide sequence ID" value="XM_030531774.1"/>
</dbReference>
<sequence>MAEEKQGWTPLLFLICVTITIGTVIPIGYCFGVVNAPSAFIRQWASESVSKRYSKDLTSSQLTLLMAFVVSMFQVGGIVGSFVASMFNNKLGRKGSLLVSGILFLISSLCQWICRPLNLVELLLLGRLVAGFASGLVYSTQPMYLVELAPAELSGSVGVFTCIGITGGIVLGQIFSFDFTLGTDGLWHFALAAFGLFVLIGMVPACFFPESPRYLFSKGNVDRTKASLMRLRSTSERAERELAEMEATPNVERVSMCAVIKNGKLTMPLILVCGFHSVQQFSGISVIWYYSVGIFTDAGFSLTVALWLNFGEGMLNLCVALLGPLLMGRFNRRTLMMTSCFFSGVFLALLSIGLKFVSQVVAMLCIGFLSMYIISFNFGLASIPYFIGSELFEVPPRAAAMALGSLFNWLTNFIGSMAFPVAQASVGSFAFMPCAIVCILGFLLTFIYLPETRNREPKDVAPLLEHGFKSKIKEKK</sequence>
<evidence type="ECO:0000256" key="3">
    <source>
        <dbReference type="ARBA" id="ARBA00022989"/>
    </source>
</evidence>
<feature type="domain" description="Major facilitator superfamily (MFS) profile" evidence="9">
    <location>
        <begin position="16"/>
        <end position="453"/>
    </location>
</feature>
<dbReference type="NCBIfam" id="TIGR00879">
    <property type="entry name" value="SP"/>
    <property type="match status" value="1"/>
</dbReference>
<feature type="transmembrane region" description="Helical" evidence="8">
    <location>
        <begin position="360"/>
        <end position="387"/>
    </location>
</feature>
<dbReference type="PROSITE" id="PS50850">
    <property type="entry name" value="MFS"/>
    <property type="match status" value="1"/>
</dbReference>
<keyword evidence="5" id="KW-0325">Glycoprotein</keyword>
<feature type="transmembrane region" description="Helical" evidence="8">
    <location>
        <begin position="120"/>
        <end position="139"/>
    </location>
</feature>
<dbReference type="GO" id="GO:0016020">
    <property type="term" value="C:membrane"/>
    <property type="evidence" value="ECO:0007669"/>
    <property type="project" value="UniProtKB-SubCell"/>
</dbReference>
<feature type="coiled-coil region" evidence="7">
    <location>
        <begin position="221"/>
        <end position="248"/>
    </location>
</feature>
<keyword evidence="2 8" id="KW-0812">Transmembrane</keyword>
<keyword evidence="7" id="KW-0175">Coiled coil</keyword>
<dbReference type="PRINTS" id="PR00171">
    <property type="entry name" value="SUGRTRNSPORT"/>
</dbReference>
<feature type="transmembrane region" description="Helical" evidence="8">
    <location>
        <begin position="12"/>
        <end position="34"/>
    </location>
</feature>
<feature type="transmembrane region" description="Helical" evidence="8">
    <location>
        <begin position="62"/>
        <end position="84"/>
    </location>
</feature>
<dbReference type="PANTHER" id="PTHR23503">
    <property type="entry name" value="SOLUTE CARRIER FAMILY 2"/>
    <property type="match status" value="1"/>
</dbReference>
<evidence type="ECO:0000256" key="5">
    <source>
        <dbReference type="ARBA" id="ARBA00023180"/>
    </source>
</evidence>
<accession>A0A6J2UGT7</accession>
<gene>
    <name evidence="11" type="primary">LOC115634187</name>
</gene>
<evidence type="ECO:0000256" key="6">
    <source>
        <dbReference type="RuleBase" id="RU003346"/>
    </source>
</evidence>
<dbReference type="GeneID" id="115634187"/>
<dbReference type="AlphaFoldDB" id="A0A6J2UGT7"/>
<comment type="similarity">
    <text evidence="6">Belongs to the major facilitator superfamily. Sugar transporter (TC 2.A.1.1) family.</text>
</comment>
<keyword evidence="3 8" id="KW-1133">Transmembrane helix</keyword>
<proteinExistence type="inferred from homology"/>
<evidence type="ECO:0000256" key="4">
    <source>
        <dbReference type="ARBA" id="ARBA00023136"/>
    </source>
</evidence>
<feature type="transmembrane region" description="Helical" evidence="8">
    <location>
        <begin position="151"/>
        <end position="175"/>
    </location>
</feature>
<feature type="transmembrane region" description="Helical" evidence="8">
    <location>
        <begin position="187"/>
        <end position="208"/>
    </location>
</feature>
<feature type="transmembrane region" description="Helical" evidence="8">
    <location>
        <begin position="428"/>
        <end position="449"/>
    </location>
</feature>
<feature type="transmembrane region" description="Helical" evidence="8">
    <location>
        <begin position="399"/>
        <end position="422"/>
    </location>
</feature>
<organism evidence="10 11">
    <name type="scientific">Drosophila lebanonensis</name>
    <name type="common">Fruit fly</name>
    <name type="synonym">Scaptodrosophila lebanonensis</name>
    <dbReference type="NCBI Taxonomy" id="7225"/>
    <lineage>
        <taxon>Eukaryota</taxon>
        <taxon>Metazoa</taxon>
        <taxon>Ecdysozoa</taxon>
        <taxon>Arthropoda</taxon>
        <taxon>Hexapoda</taxon>
        <taxon>Insecta</taxon>
        <taxon>Pterygota</taxon>
        <taxon>Neoptera</taxon>
        <taxon>Endopterygota</taxon>
        <taxon>Diptera</taxon>
        <taxon>Brachycera</taxon>
        <taxon>Muscomorpha</taxon>
        <taxon>Ephydroidea</taxon>
        <taxon>Drosophilidae</taxon>
        <taxon>Scaptodrosophila</taxon>
    </lineage>
</organism>
<dbReference type="GO" id="GO:0015149">
    <property type="term" value="F:hexose transmembrane transporter activity"/>
    <property type="evidence" value="ECO:0007669"/>
    <property type="project" value="TreeGrafter"/>
</dbReference>
<evidence type="ECO:0000256" key="2">
    <source>
        <dbReference type="ARBA" id="ARBA00022692"/>
    </source>
</evidence>
<dbReference type="InterPro" id="IPR020846">
    <property type="entry name" value="MFS_dom"/>
</dbReference>
<evidence type="ECO:0000256" key="7">
    <source>
        <dbReference type="SAM" id="Coils"/>
    </source>
</evidence>
<dbReference type="OrthoDB" id="4540492at2759"/>
<evidence type="ECO:0000313" key="10">
    <source>
        <dbReference type="Proteomes" id="UP000504634"/>
    </source>
</evidence>
<dbReference type="InterPro" id="IPR005828">
    <property type="entry name" value="MFS_sugar_transport-like"/>
</dbReference>
<feature type="transmembrane region" description="Helical" evidence="8">
    <location>
        <begin position="335"/>
        <end position="354"/>
    </location>
</feature>
<evidence type="ECO:0000259" key="9">
    <source>
        <dbReference type="PROSITE" id="PS50850"/>
    </source>
</evidence>
<feature type="transmembrane region" description="Helical" evidence="8">
    <location>
        <begin position="302"/>
        <end position="323"/>
    </location>
</feature>
<dbReference type="InterPro" id="IPR003663">
    <property type="entry name" value="Sugar/inositol_transpt"/>
</dbReference>
<dbReference type="PANTHER" id="PTHR23503:SF127">
    <property type="entry name" value="FI08437P-RELATED"/>
    <property type="match status" value="1"/>
</dbReference>
<evidence type="ECO:0000313" key="11">
    <source>
        <dbReference type="RefSeq" id="XP_030387634.1"/>
    </source>
</evidence>
<evidence type="ECO:0000256" key="1">
    <source>
        <dbReference type="ARBA" id="ARBA00004141"/>
    </source>
</evidence>
<dbReference type="Gene3D" id="1.20.1250.20">
    <property type="entry name" value="MFS general substrate transporter like domains"/>
    <property type="match status" value="1"/>
</dbReference>
<dbReference type="InterPro" id="IPR045263">
    <property type="entry name" value="GLUT"/>
</dbReference>
<feature type="transmembrane region" description="Helical" evidence="8">
    <location>
        <begin position="96"/>
        <end position="114"/>
    </location>
</feature>
<keyword evidence="4 8" id="KW-0472">Membrane</keyword>
<keyword evidence="10" id="KW-1185">Reference proteome</keyword>
<dbReference type="InterPro" id="IPR036259">
    <property type="entry name" value="MFS_trans_sf"/>
</dbReference>
<comment type="subcellular location">
    <subcellularLocation>
        <location evidence="1">Membrane</location>
        <topology evidence="1">Multi-pass membrane protein</topology>
    </subcellularLocation>
</comment>
<dbReference type="Proteomes" id="UP000504634">
    <property type="component" value="Unplaced"/>
</dbReference>
<feature type="transmembrane region" description="Helical" evidence="8">
    <location>
        <begin position="269"/>
        <end position="290"/>
    </location>
</feature>
<name>A0A6J2UGT7_DROLE</name>
<evidence type="ECO:0000256" key="8">
    <source>
        <dbReference type="SAM" id="Phobius"/>
    </source>
</evidence>
<protein>
    <submittedName>
        <fullName evidence="11">Solute carrier family 2, facilitated glucose transporter member 7</fullName>
    </submittedName>
</protein>
<reference evidence="11" key="1">
    <citation type="submission" date="2025-08" db="UniProtKB">
        <authorList>
            <consortium name="RefSeq"/>
        </authorList>
    </citation>
    <scope>IDENTIFICATION</scope>
    <source>
        <strain evidence="11">11010-0011.00</strain>
        <tissue evidence="11">Whole body</tissue>
    </source>
</reference>
<keyword evidence="11" id="KW-0762">Sugar transport</keyword>